<protein>
    <submittedName>
        <fullName evidence="1">Uncharacterized protein</fullName>
    </submittedName>
</protein>
<accession>A0ABV0V626</accession>
<gene>
    <name evidence="1" type="ORF">ILYODFUR_025646</name>
</gene>
<comment type="caution">
    <text evidence="1">The sequence shown here is derived from an EMBL/GenBank/DDBJ whole genome shotgun (WGS) entry which is preliminary data.</text>
</comment>
<sequence length="100" mass="11438">MEEEEEDLRKTNMCGKETENTFCSATSEVVSGCTTFVSAELKEQKVFALQQQCFFLLWGSWKHFLFYLNPLGCIEVCPSTSETLRSLTCSISNSFFLLMH</sequence>
<dbReference type="Proteomes" id="UP001482620">
    <property type="component" value="Unassembled WGS sequence"/>
</dbReference>
<organism evidence="1 2">
    <name type="scientific">Ilyodon furcidens</name>
    <name type="common">goldbreast splitfin</name>
    <dbReference type="NCBI Taxonomy" id="33524"/>
    <lineage>
        <taxon>Eukaryota</taxon>
        <taxon>Metazoa</taxon>
        <taxon>Chordata</taxon>
        <taxon>Craniata</taxon>
        <taxon>Vertebrata</taxon>
        <taxon>Euteleostomi</taxon>
        <taxon>Actinopterygii</taxon>
        <taxon>Neopterygii</taxon>
        <taxon>Teleostei</taxon>
        <taxon>Neoteleostei</taxon>
        <taxon>Acanthomorphata</taxon>
        <taxon>Ovalentaria</taxon>
        <taxon>Atherinomorphae</taxon>
        <taxon>Cyprinodontiformes</taxon>
        <taxon>Goodeidae</taxon>
        <taxon>Ilyodon</taxon>
    </lineage>
</organism>
<keyword evidence="2" id="KW-1185">Reference proteome</keyword>
<dbReference type="EMBL" id="JAHRIQ010095839">
    <property type="protein sequence ID" value="MEQ2252805.1"/>
    <property type="molecule type" value="Genomic_DNA"/>
</dbReference>
<evidence type="ECO:0000313" key="2">
    <source>
        <dbReference type="Proteomes" id="UP001482620"/>
    </source>
</evidence>
<reference evidence="1 2" key="1">
    <citation type="submission" date="2021-06" db="EMBL/GenBank/DDBJ databases">
        <authorList>
            <person name="Palmer J.M."/>
        </authorList>
    </citation>
    <scope>NUCLEOTIDE SEQUENCE [LARGE SCALE GENOMIC DNA]</scope>
    <source>
        <strain evidence="2">if_2019</strain>
        <tissue evidence="1">Muscle</tissue>
    </source>
</reference>
<proteinExistence type="predicted"/>
<evidence type="ECO:0000313" key="1">
    <source>
        <dbReference type="EMBL" id="MEQ2252805.1"/>
    </source>
</evidence>
<name>A0ABV0V626_9TELE</name>